<feature type="region of interest" description="Disordered" evidence="1">
    <location>
        <begin position="79"/>
        <end position="99"/>
    </location>
</feature>
<organism evidence="2">
    <name type="scientific">uncultured Caudovirales phage</name>
    <dbReference type="NCBI Taxonomy" id="2100421"/>
    <lineage>
        <taxon>Viruses</taxon>
        <taxon>Duplodnaviria</taxon>
        <taxon>Heunggongvirae</taxon>
        <taxon>Uroviricota</taxon>
        <taxon>Caudoviricetes</taxon>
        <taxon>Peduoviridae</taxon>
        <taxon>Maltschvirus</taxon>
        <taxon>Maltschvirus maltsch</taxon>
    </lineage>
</organism>
<reference evidence="2" key="1">
    <citation type="submission" date="2020-05" db="EMBL/GenBank/DDBJ databases">
        <authorList>
            <person name="Chiriac C."/>
            <person name="Salcher M."/>
            <person name="Ghai R."/>
            <person name="Kavagutti S V."/>
        </authorList>
    </citation>
    <scope>NUCLEOTIDE SEQUENCE</scope>
</reference>
<name>A0A6J7WP56_9CAUD</name>
<gene>
    <name evidence="2" type="ORF">UFOVP211_27</name>
</gene>
<feature type="compositionally biased region" description="Basic and acidic residues" evidence="1">
    <location>
        <begin position="89"/>
        <end position="99"/>
    </location>
</feature>
<protein>
    <submittedName>
        <fullName evidence="2">Uncharacterized protein</fullName>
    </submittedName>
</protein>
<sequence>MGTLINASIDLTKVDKSKLIKGKYLNLTIAVNDNLDNYGNNVSLTIQQSKEEREIKASKTYLGNGKVVYTNGEVKVAEKQDKPLQNTSDKFKDIPDLPF</sequence>
<proteinExistence type="predicted"/>
<dbReference type="EMBL" id="LR798262">
    <property type="protein sequence ID" value="CAB5218512.1"/>
    <property type="molecule type" value="Genomic_DNA"/>
</dbReference>
<evidence type="ECO:0000256" key="1">
    <source>
        <dbReference type="SAM" id="MobiDB-lite"/>
    </source>
</evidence>
<evidence type="ECO:0000313" key="2">
    <source>
        <dbReference type="EMBL" id="CAB5218512.1"/>
    </source>
</evidence>
<accession>A0A6J7WP56</accession>